<accession>A0AAF0IT25</accession>
<dbReference type="PANTHER" id="PTHR11863">
    <property type="entry name" value="STEROL DESATURASE"/>
    <property type="match status" value="1"/>
</dbReference>
<proteinExistence type="predicted"/>
<organism evidence="7 8">
    <name type="scientific">Malassezia obtusa</name>
    <dbReference type="NCBI Taxonomy" id="76774"/>
    <lineage>
        <taxon>Eukaryota</taxon>
        <taxon>Fungi</taxon>
        <taxon>Dikarya</taxon>
        <taxon>Basidiomycota</taxon>
        <taxon>Ustilaginomycotina</taxon>
        <taxon>Malasseziomycetes</taxon>
        <taxon>Malasseziales</taxon>
        <taxon>Malasseziaceae</taxon>
        <taxon>Malassezia</taxon>
    </lineage>
</organism>
<keyword evidence="4 5" id="KW-0472">Membrane</keyword>
<dbReference type="EC" id="1.14.18.5" evidence="7"/>
<keyword evidence="8" id="KW-1185">Reference proteome</keyword>
<evidence type="ECO:0000256" key="2">
    <source>
        <dbReference type="ARBA" id="ARBA00022692"/>
    </source>
</evidence>
<protein>
    <submittedName>
        <fullName evidence="7">Sphingolipid C4-monooxygenase</fullName>
        <ecNumber evidence="7">1.14.18.5</ecNumber>
    </submittedName>
</protein>
<dbReference type="Proteomes" id="UP001214603">
    <property type="component" value="Chromosome 7"/>
</dbReference>
<dbReference type="Pfam" id="PF04116">
    <property type="entry name" value="FA_hydroxylase"/>
    <property type="match status" value="1"/>
</dbReference>
<sequence length="374" mass="43021">MARAALSELEVSALVRQTLPFYYQKEARVFTSISDKHLSLLLPVLVYWGTSLAYHALDVWQPAWSERYRMHPPEQLAKRNRVSMRRVIGMVLLQHAVQTVLGLLVLEDTPHVGAWRTDVHPERDVLAITAWVRAAYAFVARAPAVRAVDVLLVRAAIALYWWGIPWLQFWTACFVMDAWQYMLHRLMHEVRFLYRHLHSHHHRLYVPYAFGALYNHPLEGLLLDTVGAAIAQIVSLINLRQSIVFFTLSTYKTVSDHCGYAFPWYYHPIHLLFPNNAEYHDVHHQSQGLRYNYSQPFFVHFDTLLGTRIDPDDFHAMLERAKHKGERAGDERGAKERVATATRSSPYTTASAWSVVLFLGILVVPVVAYSLGPL</sequence>
<name>A0AAF0IT25_9BASI</name>
<dbReference type="InterPro" id="IPR006694">
    <property type="entry name" value="Fatty_acid_hydroxylase"/>
</dbReference>
<reference evidence="7" key="1">
    <citation type="submission" date="2023-03" db="EMBL/GenBank/DDBJ databases">
        <title>Mating type loci evolution in Malassezia.</title>
        <authorList>
            <person name="Coelho M.A."/>
        </authorList>
    </citation>
    <scope>NUCLEOTIDE SEQUENCE</scope>
    <source>
        <strain evidence="7">CBS 7876</strain>
    </source>
</reference>
<keyword evidence="3 5" id="KW-1133">Transmembrane helix</keyword>
<keyword evidence="7" id="KW-0560">Oxidoreductase</keyword>
<evidence type="ECO:0000313" key="8">
    <source>
        <dbReference type="Proteomes" id="UP001214603"/>
    </source>
</evidence>
<evidence type="ECO:0000256" key="5">
    <source>
        <dbReference type="SAM" id="Phobius"/>
    </source>
</evidence>
<feature type="domain" description="Fatty acid hydroxylase" evidence="6">
    <location>
        <begin position="172"/>
        <end position="307"/>
    </location>
</feature>
<evidence type="ECO:0000259" key="6">
    <source>
        <dbReference type="Pfam" id="PF04116"/>
    </source>
</evidence>
<dbReference type="AlphaFoldDB" id="A0AAF0IT25"/>
<keyword evidence="2 5" id="KW-0812">Transmembrane</keyword>
<dbReference type="GO" id="GO:0016020">
    <property type="term" value="C:membrane"/>
    <property type="evidence" value="ECO:0007669"/>
    <property type="project" value="UniProtKB-SubCell"/>
</dbReference>
<feature type="transmembrane region" description="Helical" evidence="5">
    <location>
        <begin position="352"/>
        <end position="371"/>
    </location>
</feature>
<feature type="transmembrane region" description="Helical" evidence="5">
    <location>
        <begin position="159"/>
        <end position="179"/>
    </location>
</feature>
<evidence type="ECO:0000313" key="7">
    <source>
        <dbReference type="EMBL" id="WFD04172.1"/>
    </source>
</evidence>
<gene>
    <name evidence="7" type="primary">SUR2</name>
    <name evidence="7" type="ORF">MOBT1_002875</name>
</gene>
<evidence type="ECO:0000256" key="3">
    <source>
        <dbReference type="ARBA" id="ARBA00022989"/>
    </source>
</evidence>
<evidence type="ECO:0000256" key="1">
    <source>
        <dbReference type="ARBA" id="ARBA00004370"/>
    </source>
</evidence>
<comment type="subcellular location">
    <subcellularLocation>
        <location evidence="1">Membrane</location>
    </subcellularLocation>
</comment>
<dbReference type="GO" id="GO:0102772">
    <property type="term" value="F:sphingolipid C4-monooxygenase activity"/>
    <property type="evidence" value="ECO:0007669"/>
    <property type="project" value="UniProtKB-EC"/>
</dbReference>
<dbReference type="GO" id="GO:0008610">
    <property type="term" value="P:lipid biosynthetic process"/>
    <property type="evidence" value="ECO:0007669"/>
    <property type="project" value="InterPro"/>
</dbReference>
<dbReference type="GO" id="GO:0005506">
    <property type="term" value="F:iron ion binding"/>
    <property type="evidence" value="ECO:0007669"/>
    <property type="project" value="InterPro"/>
</dbReference>
<dbReference type="EMBL" id="CP119940">
    <property type="protein sequence ID" value="WFD04172.1"/>
    <property type="molecule type" value="Genomic_DNA"/>
</dbReference>
<dbReference type="InterPro" id="IPR050307">
    <property type="entry name" value="Sterol_Desaturase_Related"/>
</dbReference>
<evidence type="ECO:0000256" key="4">
    <source>
        <dbReference type="ARBA" id="ARBA00023136"/>
    </source>
</evidence>